<accession>A0A0F9L9G2</accession>
<sequence>MKWTKADSRVETFLGEYEDETITIIKTGFVDCYLVVHDDSLHSRTGECHEMKKVEIELKYGIELQI</sequence>
<reference evidence="1" key="1">
    <citation type="journal article" date="2015" name="Nature">
        <title>Complex archaea that bridge the gap between prokaryotes and eukaryotes.</title>
        <authorList>
            <person name="Spang A."/>
            <person name="Saw J.H."/>
            <person name="Jorgensen S.L."/>
            <person name="Zaremba-Niedzwiedzka K."/>
            <person name="Martijn J."/>
            <person name="Lind A.E."/>
            <person name="van Eijk R."/>
            <person name="Schleper C."/>
            <person name="Guy L."/>
            <person name="Ettema T.J."/>
        </authorList>
    </citation>
    <scope>NUCLEOTIDE SEQUENCE</scope>
</reference>
<dbReference type="EMBL" id="LAZR01012960">
    <property type="protein sequence ID" value="KKM24255.1"/>
    <property type="molecule type" value="Genomic_DNA"/>
</dbReference>
<name>A0A0F9L9G2_9ZZZZ</name>
<organism evidence="1">
    <name type="scientific">marine sediment metagenome</name>
    <dbReference type="NCBI Taxonomy" id="412755"/>
    <lineage>
        <taxon>unclassified sequences</taxon>
        <taxon>metagenomes</taxon>
        <taxon>ecological metagenomes</taxon>
    </lineage>
</organism>
<protein>
    <submittedName>
        <fullName evidence="1">Uncharacterized protein</fullName>
    </submittedName>
</protein>
<evidence type="ECO:0000313" key="1">
    <source>
        <dbReference type="EMBL" id="KKM24255.1"/>
    </source>
</evidence>
<proteinExistence type="predicted"/>
<comment type="caution">
    <text evidence="1">The sequence shown here is derived from an EMBL/GenBank/DDBJ whole genome shotgun (WGS) entry which is preliminary data.</text>
</comment>
<gene>
    <name evidence="1" type="ORF">LCGC14_1606970</name>
</gene>
<dbReference type="AlphaFoldDB" id="A0A0F9L9G2"/>